<keyword evidence="1" id="KW-1133">Transmembrane helix</keyword>
<accession>A0ABD5NBN1</accession>
<dbReference type="AlphaFoldDB" id="A0ABD5NBN1"/>
<dbReference type="GeneID" id="69117584"/>
<gene>
    <name evidence="2" type="ORF">ACFOKC_02080</name>
</gene>
<protein>
    <submittedName>
        <fullName evidence="2">DUF3054 domain-containing protein</fullName>
    </submittedName>
</protein>
<keyword evidence="1" id="KW-0812">Transmembrane</keyword>
<proteinExistence type="predicted"/>
<name>A0ABD5NBN1_9EURY</name>
<dbReference type="EMBL" id="JBHRWN010000002">
    <property type="protein sequence ID" value="MFC3476506.1"/>
    <property type="molecule type" value="Genomic_DNA"/>
</dbReference>
<evidence type="ECO:0000313" key="2">
    <source>
        <dbReference type="EMBL" id="MFC3476506.1"/>
    </source>
</evidence>
<sequence>MDLFDVDGRAVVRFLPGDLLAVFALVLIGTINHGSLTAERYAGVLIPFLVGWLVVAPLAGGYGRRAMESTRGALVVGLASWLGADFVGQILRGTETFPGNADPVFFLVALVFGGIFLAVARFGTLVVVDLTGN</sequence>
<feature type="transmembrane region" description="Helical" evidence="1">
    <location>
        <begin position="104"/>
        <end position="128"/>
    </location>
</feature>
<dbReference type="InterPro" id="IPR021414">
    <property type="entry name" value="DUF3054"/>
</dbReference>
<evidence type="ECO:0000313" key="3">
    <source>
        <dbReference type="Proteomes" id="UP001595660"/>
    </source>
</evidence>
<feature type="transmembrane region" description="Helical" evidence="1">
    <location>
        <begin position="41"/>
        <end position="60"/>
    </location>
</feature>
<evidence type="ECO:0000256" key="1">
    <source>
        <dbReference type="SAM" id="Phobius"/>
    </source>
</evidence>
<dbReference type="Proteomes" id="UP001595660">
    <property type="component" value="Unassembled WGS sequence"/>
</dbReference>
<feature type="transmembrane region" description="Helical" evidence="1">
    <location>
        <begin position="12"/>
        <end position="35"/>
    </location>
</feature>
<feature type="transmembrane region" description="Helical" evidence="1">
    <location>
        <begin position="72"/>
        <end position="92"/>
    </location>
</feature>
<comment type="caution">
    <text evidence="2">The sequence shown here is derived from an EMBL/GenBank/DDBJ whole genome shotgun (WGS) entry which is preliminary data.</text>
</comment>
<organism evidence="2 3">
    <name type="scientific">Halobacterium litoreum</name>
    <dbReference type="NCBI Taxonomy" id="2039234"/>
    <lineage>
        <taxon>Archaea</taxon>
        <taxon>Methanobacteriati</taxon>
        <taxon>Methanobacteriota</taxon>
        <taxon>Stenosarchaea group</taxon>
        <taxon>Halobacteria</taxon>
        <taxon>Halobacteriales</taxon>
        <taxon>Halobacteriaceae</taxon>
        <taxon>Halobacterium</taxon>
    </lineage>
</organism>
<dbReference type="RefSeq" id="WP_232572347.1">
    <property type="nucleotide sequence ID" value="NZ_CP089466.1"/>
</dbReference>
<dbReference type="Pfam" id="PF11255">
    <property type="entry name" value="DUF3054"/>
    <property type="match status" value="1"/>
</dbReference>
<reference evidence="2 3" key="1">
    <citation type="journal article" date="2019" name="Int. J. Syst. Evol. Microbiol.">
        <title>The Global Catalogue of Microorganisms (GCM) 10K type strain sequencing project: providing services to taxonomists for standard genome sequencing and annotation.</title>
        <authorList>
            <consortium name="The Broad Institute Genomics Platform"/>
            <consortium name="The Broad Institute Genome Sequencing Center for Infectious Disease"/>
            <person name="Wu L."/>
            <person name="Ma J."/>
        </authorList>
    </citation>
    <scope>NUCLEOTIDE SEQUENCE [LARGE SCALE GENOMIC DNA]</scope>
    <source>
        <strain evidence="2 3">CGMCC 1.12562</strain>
    </source>
</reference>
<keyword evidence="3" id="KW-1185">Reference proteome</keyword>
<keyword evidence="1" id="KW-0472">Membrane</keyword>